<dbReference type="Pfam" id="PF07905">
    <property type="entry name" value="PucR"/>
    <property type="match status" value="1"/>
</dbReference>
<dbReference type="PANTHER" id="PTHR33744:SF1">
    <property type="entry name" value="DNA-BINDING TRANSCRIPTIONAL ACTIVATOR ADER"/>
    <property type="match status" value="1"/>
</dbReference>
<protein>
    <submittedName>
        <fullName evidence="5">PucR family transcriptional regulator ligand-binding domain-containing protein</fullName>
    </submittedName>
</protein>
<dbReference type="InterPro" id="IPR042070">
    <property type="entry name" value="PucR_C-HTH_sf"/>
</dbReference>
<evidence type="ECO:0000313" key="6">
    <source>
        <dbReference type="Proteomes" id="UP000823904"/>
    </source>
</evidence>
<dbReference type="EMBL" id="DWWD01000024">
    <property type="protein sequence ID" value="HJC50164.1"/>
    <property type="molecule type" value="Genomic_DNA"/>
</dbReference>
<proteinExistence type="inferred from homology"/>
<evidence type="ECO:0000259" key="3">
    <source>
        <dbReference type="Pfam" id="PF13556"/>
    </source>
</evidence>
<dbReference type="AlphaFoldDB" id="A0A9D2PH63"/>
<evidence type="ECO:0000259" key="4">
    <source>
        <dbReference type="Pfam" id="PF17853"/>
    </source>
</evidence>
<feature type="domain" description="PucR C-terminal helix-turn-helix" evidence="3">
    <location>
        <begin position="319"/>
        <end position="376"/>
    </location>
</feature>
<dbReference type="InterPro" id="IPR041522">
    <property type="entry name" value="CdaR_GGDEF"/>
</dbReference>
<accession>A0A9D2PH63</accession>
<evidence type="ECO:0000259" key="2">
    <source>
        <dbReference type="Pfam" id="PF07905"/>
    </source>
</evidence>
<comment type="similarity">
    <text evidence="1">Belongs to the CdaR family.</text>
</comment>
<organism evidence="5 6">
    <name type="scientific">Candidatus Anaerostipes avistercoris</name>
    <dbReference type="NCBI Taxonomy" id="2838462"/>
    <lineage>
        <taxon>Bacteria</taxon>
        <taxon>Bacillati</taxon>
        <taxon>Bacillota</taxon>
        <taxon>Clostridia</taxon>
        <taxon>Lachnospirales</taxon>
        <taxon>Lachnospiraceae</taxon>
        <taxon>Anaerostipes</taxon>
    </lineage>
</organism>
<dbReference type="Pfam" id="PF17853">
    <property type="entry name" value="GGDEF_2"/>
    <property type="match status" value="1"/>
</dbReference>
<name>A0A9D2PH63_9FIRM</name>
<dbReference type="InterPro" id="IPR012914">
    <property type="entry name" value="PucR_dom"/>
</dbReference>
<dbReference type="InterPro" id="IPR025736">
    <property type="entry name" value="PucR_C-HTH_dom"/>
</dbReference>
<dbReference type="PANTHER" id="PTHR33744">
    <property type="entry name" value="CARBOHYDRATE DIACID REGULATOR"/>
    <property type="match status" value="1"/>
</dbReference>
<dbReference type="InterPro" id="IPR051448">
    <property type="entry name" value="CdaR-like_regulators"/>
</dbReference>
<gene>
    <name evidence="5" type="ORF">H9754_06245</name>
</gene>
<evidence type="ECO:0000256" key="1">
    <source>
        <dbReference type="ARBA" id="ARBA00006754"/>
    </source>
</evidence>
<dbReference type="Proteomes" id="UP000823904">
    <property type="component" value="Unassembled WGS sequence"/>
</dbReference>
<dbReference type="Pfam" id="PF13556">
    <property type="entry name" value="HTH_30"/>
    <property type="match status" value="1"/>
</dbReference>
<comment type="caution">
    <text evidence="5">The sequence shown here is derived from an EMBL/GenBank/DDBJ whole genome shotgun (WGS) entry which is preliminary data.</text>
</comment>
<reference evidence="5" key="2">
    <citation type="submission" date="2021-04" db="EMBL/GenBank/DDBJ databases">
        <authorList>
            <person name="Gilroy R."/>
        </authorList>
    </citation>
    <scope>NUCLEOTIDE SEQUENCE</scope>
    <source>
        <strain evidence="5">ChiSjej3B21-8574</strain>
    </source>
</reference>
<dbReference type="Gene3D" id="1.10.10.2840">
    <property type="entry name" value="PucR C-terminal helix-turn-helix domain"/>
    <property type="match status" value="1"/>
</dbReference>
<evidence type="ECO:0000313" key="5">
    <source>
        <dbReference type="EMBL" id="HJC50164.1"/>
    </source>
</evidence>
<reference evidence="5" key="1">
    <citation type="journal article" date="2021" name="PeerJ">
        <title>Extensive microbial diversity within the chicken gut microbiome revealed by metagenomics and culture.</title>
        <authorList>
            <person name="Gilroy R."/>
            <person name="Ravi A."/>
            <person name="Getino M."/>
            <person name="Pursley I."/>
            <person name="Horton D.L."/>
            <person name="Alikhan N.F."/>
            <person name="Baker D."/>
            <person name="Gharbi K."/>
            <person name="Hall N."/>
            <person name="Watson M."/>
            <person name="Adriaenssens E.M."/>
            <person name="Foster-Nyarko E."/>
            <person name="Jarju S."/>
            <person name="Secka A."/>
            <person name="Antonio M."/>
            <person name="Oren A."/>
            <person name="Chaudhuri R.R."/>
            <person name="La Ragione R."/>
            <person name="Hildebrand F."/>
            <person name="Pallen M.J."/>
        </authorList>
    </citation>
    <scope>NUCLEOTIDE SEQUENCE</scope>
    <source>
        <strain evidence="5">ChiSjej3B21-8574</strain>
    </source>
</reference>
<feature type="domain" description="CdaR GGDEF-like" evidence="4">
    <location>
        <begin position="152"/>
        <end position="265"/>
    </location>
</feature>
<sequence>MRLIEIYHKLKDQFPVRLLTGSAGTLKRVRWIHMIEDLEAAGFINGNELIFTTGIAGRGESWLLKLVQRLHENHAGGLVVNTGPHIREIPEAVKKYGEEHDFVLMEMPWDVHLVDVFKYISGLLLDQEKRRAGIVSAMKDAVFYPGGSKGYREELKRYGYDTEKSFCPVIAELPEISEKDREETADYLEDMLSFYFRKITVFKFNQYIIMVLYDSGQEETADCCQKVKEYENSRELLQIEGMASGPNREGIEHLSQSYQAAERLLGLGKRRQQKVLLYDDMGVYQMLLTHPDKETLKIYAEHMLGALMEYDARHKTDYMRILRYYLETDGSVQETARVLNYHRNTINHRMQNIRQILGKEKISGRDKAELLLAIAAAETEGLC</sequence>
<feature type="domain" description="Purine catabolism PurC-like" evidence="2">
    <location>
        <begin position="16"/>
        <end position="121"/>
    </location>
</feature>